<feature type="transmembrane region" description="Helical" evidence="8">
    <location>
        <begin position="12"/>
        <end position="30"/>
    </location>
</feature>
<dbReference type="InterPro" id="IPR038731">
    <property type="entry name" value="RgtA/B/C-like"/>
</dbReference>
<evidence type="ECO:0000256" key="6">
    <source>
        <dbReference type="ARBA" id="ARBA00022989"/>
    </source>
</evidence>
<evidence type="ECO:0000256" key="8">
    <source>
        <dbReference type="SAM" id="Phobius"/>
    </source>
</evidence>
<keyword evidence="5 8" id="KW-0812">Transmembrane</keyword>
<feature type="transmembrane region" description="Helical" evidence="8">
    <location>
        <begin position="157"/>
        <end position="185"/>
    </location>
</feature>
<sequence>MIERLTRNGSALYLLLAGYFAVNVLVRLAMPASLELDEGQQLFLAQWFASGYDSQPPFYNWLQYGVVQVLGDTVAALSILKNLMLFGCFLFFGLTAHLVIRDRTLAIIATLGLLTMPQIGFEAERDLTHTVAVLFAACLLVYFFIRALREPNALNYALTGVAMGIGVISKYNFVLLPIAAIIAILPERKLRGRLLDPHMLLAILVAAAIVLPHGLWFLDHIDAATARTMSKLTGDADGSRLDQIAEGLLSLVDAIAGFTLATLLLFAIAFGGTLLRSWKAESQWARLIGRMFLVIVVALVLMVLFGGADHIEDRWLVPFFFLLPTYLCLKIEASGETIAGAARRFGVIAPAIMVAVPLVLFTRTPLFGAMGRYGKQNVPYGPAITAILSSNKDQPLVILADDHQMAGNLRLHAQDIPVMLPGYESFERPYAFDPAHPALVVWRNKGKPDPAMPDDLAAWVEARPELRGVEPEVKDVALPYHYGRDGDVYHFGYAWIYPAGM</sequence>
<gene>
    <name evidence="10" type="ORF">IHQ72_07665</name>
</gene>
<evidence type="ECO:0000256" key="5">
    <source>
        <dbReference type="ARBA" id="ARBA00022692"/>
    </source>
</evidence>
<keyword evidence="7 8" id="KW-0472">Membrane</keyword>
<evidence type="ECO:0000256" key="2">
    <source>
        <dbReference type="ARBA" id="ARBA00022475"/>
    </source>
</evidence>
<dbReference type="Proteomes" id="UP001058098">
    <property type="component" value="Chromosome"/>
</dbReference>
<feature type="transmembrane region" description="Helical" evidence="8">
    <location>
        <begin position="254"/>
        <end position="275"/>
    </location>
</feature>
<evidence type="ECO:0000256" key="4">
    <source>
        <dbReference type="ARBA" id="ARBA00022679"/>
    </source>
</evidence>
<dbReference type="PANTHER" id="PTHR33908">
    <property type="entry name" value="MANNOSYLTRANSFERASE YKCB-RELATED"/>
    <property type="match status" value="1"/>
</dbReference>
<feature type="transmembrane region" description="Helical" evidence="8">
    <location>
        <begin position="314"/>
        <end position="333"/>
    </location>
</feature>
<feature type="transmembrane region" description="Helical" evidence="8">
    <location>
        <begin position="127"/>
        <end position="145"/>
    </location>
</feature>
<comment type="subcellular location">
    <subcellularLocation>
        <location evidence="1">Cell membrane</location>
        <topology evidence="1">Multi-pass membrane protein</topology>
    </subcellularLocation>
</comment>
<evidence type="ECO:0000256" key="3">
    <source>
        <dbReference type="ARBA" id="ARBA00022676"/>
    </source>
</evidence>
<dbReference type="EMBL" id="CP062229">
    <property type="protein sequence ID" value="UVC17010.1"/>
    <property type="molecule type" value="Genomic_DNA"/>
</dbReference>
<dbReference type="Pfam" id="PF13231">
    <property type="entry name" value="PMT_2"/>
    <property type="match status" value="1"/>
</dbReference>
<evidence type="ECO:0000313" key="11">
    <source>
        <dbReference type="Proteomes" id="UP001058098"/>
    </source>
</evidence>
<evidence type="ECO:0000256" key="7">
    <source>
        <dbReference type="ARBA" id="ARBA00023136"/>
    </source>
</evidence>
<keyword evidence="11" id="KW-1185">Reference proteome</keyword>
<feature type="transmembrane region" description="Helical" evidence="8">
    <location>
        <begin position="287"/>
        <end position="308"/>
    </location>
</feature>
<dbReference type="PANTHER" id="PTHR33908:SF11">
    <property type="entry name" value="MEMBRANE PROTEIN"/>
    <property type="match status" value="1"/>
</dbReference>
<feature type="transmembrane region" description="Helical" evidence="8">
    <location>
        <begin position="345"/>
        <end position="362"/>
    </location>
</feature>
<accession>A0ABY5R0J7</accession>
<dbReference type="RefSeq" id="WP_258121887.1">
    <property type="nucleotide sequence ID" value="NZ_CP062229.1"/>
</dbReference>
<keyword evidence="4" id="KW-0808">Transferase</keyword>
<keyword evidence="3" id="KW-0328">Glycosyltransferase</keyword>
<feature type="transmembrane region" description="Helical" evidence="8">
    <location>
        <begin position="197"/>
        <end position="218"/>
    </location>
</feature>
<evidence type="ECO:0000259" key="9">
    <source>
        <dbReference type="Pfam" id="PF13231"/>
    </source>
</evidence>
<proteinExistence type="predicted"/>
<organism evidence="10 11">
    <name type="scientific">Mesorhizobium onobrychidis</name>
    <dbReference type="NCBI Taxonomy" id="2775404"/>
    <lineage>
        <taxon>Bacteria</taxon>
        <taxon>Pseudomonadati</taxon>
        <taxon>Pseudomonadota</taxon>
        <taxon>Alphaproteobacteria</taxon>
        <taxon>Hyphomicrobiales</taxon>
        <taxon>Phyllobacteriaceae</taxon>
        <taxon>Mesorhizobium</taxon>
    </lineage>
</organism>
<dbReference type="InterPro" id="IPR050297">
    <property type="entry name" value="LipidA_mod_glycosyltrf_83"/>
</dbReference>
<evidence type="ECO:0000256" key="1">
    <source>
        <dbReference type="ARBA" id="ARBA00004651"/>
    </source>
</evidence>
<feature type="domain" description="Glycosyltransferase RgtA/B/C/D-like" evidence="9">
    <location>
        <begin position="55"/>
        <end position="216"/>
    </location>
</feature>
<protein>
    <submittedName>
        <fullName evidence="10">Glycosyltransferase family 39 protein</fullName>
    </submittedName>
</protein>
<name>A0ABY5R0J7_9HYPH</name>
<keyword evidence="6 8" id="KW-1133">Transmembrane helix</keyword>
<evidence type="ECO:0000313" key="10">
    <source>
        <dbReference type="EMBL" id="UVC17010.1"/>
    </source>
</evidence>
<keyword evidence="2" id="KW-1003">Cell membrane</keyword>
<feature type="transmembrane region" description="Helical" evidence="8">
    <location>
        <begin position="79"/>
        <end position="100"/>
    </location>
</feature>
<reference evidence="10" key="1">
    <citation type="submission" date="2020-09" db="EMBL/GenBank/DDBJ databases">
        <title>Rhizobia associated with sainfoin plants.</title>
        <authorList>
            <person name="Asharfi S."/>
            <person name="Kuzmanovic N."/>
            <person name="Bunk B."/>
            <person name="Sproeer C."/>
            <person name="Becker M."/>
            <person name="Thuenen T."/>
        </authorList>
    </citation>
    <scope>NUCLEOTIDE SEQUENCE</scope>
    <source>
        <strain evidence="10">OM4</strain>
    </source>
</reference>